<dbReference type="Proteomes" id="UP000011666">
    <property type="component" value="Unassembled WGS sequence"/>
</dbReference>
<accession>M0QQ54</accession>
<organism evidence="2 3">
    <name type="scientific">Gordonia soli NBRC 108243</name>
    <dbReference type="NCBI Taxonomy" id="1223545"/>
    <lineage>
        <taxon>Bacteria</taxon>
        <taxon>Bacillati</taxon>
        <taxon>Actinomycetota</taxon>
        <taxon>Actinomycetes</taxon>
        <taxon>Mycobacteriales</taxon>
        <taxon>Gordoniaceae</taxon>
        <taxon>Gordonia</taxon>
    </lineage>
</organism>
<sequence>MKFWWQREIAEARVRADRMEQKADAARDRREEAERADARAQKVGDSLRKDLVKNGFAEAMRAAFGGVG</sequence>
<evidence type="ECO:0000313" key="2">
    <source>
        <dbReference type="EMBL" id="GAC70713.1"/>
    </source>
</evidence>
<evidence type="ECO:0000313" key="3">
    <source>
        <dbReference type="Proteomes" id="UP000011666"/>
    </source>
</evidence>
<dbReference type="Pfam" id="PF24596">
    <property type="entry name" value="DUF7620"/>
    <property type="match status" value="1"/>
</dbReference>
<dbReference type="EMBL" id="BANX01000039">
    <property type="protein sequence ID" value="GAC70713.1"/>
    <property type="molecule type" value="Genomic_DNA"/>
</dbReference>
<protein>
    <submittedName>
        <fullName evidence="2">Uncharacterized protein</fullName>
    </submittedName>
</protein>
<comment type="caution">
    <text evidence="2">The sequence shown here is derived from an EMBL/GenBank/DDBJ whole genome shotgun (WGS) entry which is preliminary data.</text>
</comment>
<dbReference type="AlphaFoldDB" id="M0QQ54"/>
<dbReference type="eggNOG" id="ENOG5031WD0">
    <property type="taxonomic scope" value="Bacteria"/>
</dbReference>
<proteinExistence type="predicted"/>
<keyword evidence="3" id="KW-1185">Reference proteome</keyword>
<name>M0QQ54_9ACTN</name>
<dbReference type="RefSeq" id="WP_007624975.1">
    <property type="nucleotide sequence ID" value="NZ_BANX01000039.1"/>
</dbReference>
<feature type="region of interest" description="Disordered" evidence="1">
    <location>
        <begin position="20"/>
        <end position="40"/>
    </location>
</feature>
<reference evidence="2 3" key="1">
    <citation type="submission" date="2013-01" db="EMBL/GenBank/DDBJ databases">
        <title>Whole genome shotgun sequence of Gordonia soli NBRC 108243.</title>
        <authorList>
            <person name="Isaki-Nakamura S."/>
            <person name="Hosoyama A."/>
            <person name="Tsuchikane K."/>
            <person name="Ando Y."/>
            <person name="Baba S."/>
            <person name="Ohji S."/>
            <person name="Hamada M."/>
            <person name="Tamura T."/>
            <person name="Yamazoe A."/>
            <person name="Yamazaki S."/>
            <person name="Fujita N."/>
        </authorList>
    </citation>
    <scope>NUCLEOTIDE SEQUENCE [LARGE SCALE GENOMIC DNA]</scope>
    <source>
        <strain evidence="2 3">NBRC 108243</strain>
    </source>
</reference>
<dbReference type="InterPro" id="IPR056037">
    <property type="entry name" value="DUF7620"/>
</dbReference>
<gene>
    <name evidence="2" type="ORF">GS4_39_00440</name>
</gene>
<dbReference type="STRING" id="1223545.GS4_39_00440"/>
<evidence type="ECO:0000256" key="1">
    <source>
        <dbReference type="SAM" id="MobiDB-lite"/>
    </source>
</evidence>